<proteinExistence type="predicted"/>
<feature type="transmembrane region" description="Helical" evidence="7">
    <location>
        <begin position="137"/>
        <end position="158"/>
    </location>
</feature>
<feature type="transmembrane region" description="Helical" evidence="7">
    <location>
        <begin position="6"/>
        <end position="27"/>
    </location>
</feature>
<evidence type="ECO:0000256" key="2">
    <source>
        <dbReference type="ARBA" id="ARBA00022475"/>
    </source>
</evidence>
<evidence type="ECO:0000256" key="7">
    <source>
        <dbReference type="SAM" id="Phobius"/>
    </source>
</evidence>
<accession>A0ABW3TET4</accession>
<feature type="transmembrane region" description="Helical" evidence="7">
    <location>
        <begin position="306"/>
        <end position="326"/>
    </location>
</feature>
<feature type="transmembrane region" description="Helical" evidence="7">
    <location>
        <begin position="105"/>
        <end position="125"/>
    </location>
</feature>
<keyword evidence="3" id="KW-0808">Transferase</keyword>
<dbReference type="RefSeq" id="WP_380791679.1">
    <property type="nucleotide sequence ID" value="NZ_JBHTKR010000004.1"/>
</dbReference>
<keyword evidence="9" id="KW-1185">Reference proteome</keyword>
<evidence type="ECO:0000256" key="5">
    <source>
        <dbReference type="ARBA" id="ARBA00022989"/>
    </source>
</evidence>
<feature type="transmembrane region" description="Helical" evidence="7">
    <location>
        <begin position="332"/>
        <end position="351"/>
    </location>
</feature>
<feature type="transmembrane region" description="Helical" evidence="7">
    <location>
        <begin position="79"/>
        <end position="98"/>
    </location>
</feature>
<gene>
    <name evidence="8" type="ORF">ACFQ3C_11090</name>
</gene>
<keyword evidence="4 7" id="KW-0812">Transmembrane</keyword>
<feature type="transmembrane region" description="Helical" evidence="7">
    <location>
        <begin position="165"/>
        <end position="185"/>
    </location>
</feature>
<comment type="caution">
    <text evidence="8">The sequence shown here is derived from an EMBL/GenBank/DDBJ whole genome shotgun (WGS) entry which is preliminary data.</text>
</comment>
<dbReference type="PANTHER" id="PTHR22926">
    <property type="entry name" value="PHOSPHO-N-ACETYLMURAMOYL-PENTAPEPTIDE-TRANSFERASE"/>
    <property type="match status" value="1"/>
</dbReference>
<evidence type="ECO:0000256" key="1">
    <source>
        <dbReference type="ARBA" id="ARBA00004651"/>
    </source>
</evidence>
<keyword evidence="2" id="KW-1003">Cell membrane</keyword>
<feature type="transmembrane region" description="Helical" evidence="7">
    <location>
        <begin position="247"/>
        <end position="265"/>
    </location>
</feature>
<keyword evidence="6 7" id="KW-0472">Membrane</keyword>
<keyword evidence="5 7" id="KW-1133">Transmembrane helix</keyword>
<dbReference type="Proteomes" id="UP001597151">
    <property type="component" value="Unassembled WGS sequence"/>
</dbReference>
<dbReference type="EMBL" id="JBHTKR010000004">
    <property type="protein sequence ID" value="MFD1195217.1"/>
    <property type="molecule type" value="Genomic_DNA"/>
</dbReference>
<feature type="transmembrane region" description="Helical" evidence="7">
    <location>
        <begin position="197"/>
        <end position="214"/>
    </location>
</feature>
<dbReference type="InterPro" id="IPR000715">
    <property type="entry name" value="Glycosyl_transferase_4"/>
</dbReference>
<comment type="subcellular location">
    <subcellularLocation>
        <location evidence="1">Cell membrane</location>
        <topology evidence="1">Multi-pass membrane protein</topology>
    </subcellularLocation>
</comment>
<evidence type="ECO:0000313" key="8">
    <source>
        <dbReference type="EMBL" id="MFD1195217.1"/>
    </source>
</evidence>
<evidence type="ECO:0000256" key="6">
    <source>
        <dbReference type="ARBA" id="ARBA00023136"/>
    </source>
</evidence>
<organism evidence="8 9">
    <name type="scientific">Seohaeicola saemankumensis</name>
    <dbReference type="NCBI Taxonomy" id="481181"/>
    <lineage>
        <taxon>Bacteria</taxon>
        <taxon>Pseudomonadati</taxon>
        <taxon>Pseudomonadota</taxon>
        <taxon>Alphaproteobacteria</taxon>
        <taxon>Rhodobacterales</taxon>
        <taxon>Roseobacteraceae</taxon>
        <taxon>Seohaeicola</taxon>
    </lineage>
</organism>
<reference evidence="9" key="1">
    <citation type="journal article" date="2019" name="Int. J. Syst. Evol. Microbiol.">
        <title>The Global Catalogue of Microorganisms (GCM) 10K type strain sequencing project: providing services to taxonomists for standard genome sequencing and annotation.</title>
        <authorList>
            <consortium name="The Broad Institute Genomics Platform"/>
            <consortium name="The Broad Institute Genome Sequencing Center for Infectious Disease"/>
            <person name="Wu L."/>
            <person name="Ma J."/>
        </authorList>
    </citation>
    <scope>NUCLEOTIDE SEQUENCE [LARGE SCALE GENOMIC DNA]</scope>
    <source>
        <strain evidence="9">CCUG 55328</strain>
    </source>
</reference>
<dbReference type="CDD" id="cd06912">
    <property type="entry name" value="GT_MraY_like"/>
    <property type="match status" value="1"/>
</dbReference>
<evidence type="ECO:0000256" key="3">
    <source>
        <dbReference type="ARBA" id="ARBA00022679"/>
    </source>
</evidence>
<feature type="transmembrane region" description="Helical" evidence="7">
    <location>
        <begin position="221"/>
        <end position="241"/>
    </location>
</feature>
<sequence length="384" mass="42291">MYLQNLSLDLLIVFATSVAVCALIIFTRDYYMPLIERRADSGAVQAAHKRPTPRIGGITLVVCLLPIAAFVPPDINSRFWLFTLSVLPVVIAGLAEDLGYHIRPVWRLLAAALSSIVAIILLGVWLPRTDMPGLDYLMVWAPFAWFFTIFACAGICNAFNLIDGLNGLASGVGVITALGLAAIASQTGHGSLVEMKLMLVAALLGFMIFNFPLGKIFLGDVGAYALGHLLAWFSIALLIRVPDLTTWAVLLIFFWPIADTFFAIYRRRRAGRPTDMPDRLHYHQLVMRALEITLVGRDKRHIANPLATLVILPMASLPVVAGVMLWDEPLKAFFALCAFSALFALSYILGIKNVPARRRPYMLKLQSLVGSADNVPMRKSQVDQ</sequence>
<evidence type="ECO:0000313" key="9">
    <source>
        <dbReference type="Proteomes" id="UP001597151"/>
    </source>
</evidence>
<protein>
    <submittedName>
        <fullName evidence="8">Glycosyltransferase</fullName>
    </submittedName>
</protein>
<feature type="transmembrane region" description="Helical" evidence="7">
    <location>
        <begin position="55"/>
        <end position="73"/>
    </location>
</feature>
<evidence type="ECO:0000256" key="4">
    <source>
        <dbReference type="ARBA" id="ARBA00022692"/>
    </source>
</evidence>
<dbReference type="Pfam" id="PF00953">
    <property type="entry name" value="Glycos_transf_4"/>
    <property type="match status" value="1"/>
</dbReference>
<dbReference type="PANTHER" id="PTHR22926:SF3">
    <property type="entry name" value="UNDECAPRENYL-PHOSPHATE ALPHA-N-ACETYLGLUCOSAMINYL 1-PHOSPHATE TRANSFERASE"/>
    <property type="match status" value="1"/>
</dbReference>
<name>A0ABW3TET4_9RHOB</name>